<name>A0A2W5XSG6_9MICO</name>
<sequence length="219" mass="22659">MRLTFHGHACVRLDHNGTSLAIDPGTFAPAAPALDSVGAVLVTHDHPDHLDVAALTAALHADEELEVLATPAGVDALIASGAPAPRLHRASPGQVLRIGEARVMVGGGQHAAIHSRVPRIVNVTYRIELGGRTVYHPGDSFDQPGGPVDVLLTPVAGPWMKLGEAIDYTLAAGAPYVVPVHDALLSDVGRAVVERQLGNKAVAGDHAYAPLAPGESLTL</sequence>
<comment type="caution">
    <text evidence="1">The sequence shown here is derived from an EMBL/GenBank/DDBJ whole genome shotgun (WGS) entry which is preliminary data.</text>
</comment>
<keyword evidence="1" id="KW-0378">Hydrolase</keyword>
<dbReference type="SUPFAM" id="SSF56281">
    <property type="entry name" value="Metallo-hydrolase/oxidoreductase"/>
    <property type="match status" value="1"/>
</dbReference>
<gene>
    <name evidence="1" type="ORF">DNL40_10505</name>
</gene>
<dbReference type="InterPro" id="IPR036866">
    <property type="entry name" value="RibonucZ/Hydroxyglut_hydro"/>
</dbReference>
<dbReference type="Pfam" id="PF13483">
    <property type="entry name" value="Lactamase_B_3"/>
    <property type="match status" value="1"/>
</dbReference>
<dbReference type="AlphaFoldDB" id="A0A2W5XSG6"/>
<dbReference type="Gene3D" id="3.60.15.10">
    <property type="entry name" value="Ribonuclease Z/Hydroxyacylglutathione hydrolase-like"/>
    <property type="match status" value="1"/>
</dbReference>
<protein>
    <submittedName>
        <fullName evidence="1">MBL fold metallo-hydrolase</fullName>
    </submittedName>
</protein>
<dbReference type="InterPro" id="IPR050114">
    <property type="entry name" value="UPF0173_UPF0282_UlaG_hydrolase"/>
</dbReference>
<organism evidence="1 2">
    <name type="scientific">Xylanimonas oleitrophica</name>
    <dbReference type="NCBI Taxonomy" id="2607479"/>
    <lineage>
        <taxon>Bacteria</taxon>
        <taxon>Bacillati</taxon>
        <taxon>Actinomycetota</taxon>
        <taxon>Actinomycetes</taxon>
        <taxon>Micrococcales</taxon>
        <taxon>Promicromonosporaceae</taxon>
        <taxon>Xylanimonas</taxon>
    </lineage>
</organism>
<dbReference type="Proteomes" id="UP000248783">
    <property type="component" value="Unassembled WGS sequence"/>
</dbReference>
<dbReference type="PANTHER" id="PTHR43546:SF3">
    <property type="entry name" value="UPF0173 METAL-DEPENDENT HYDROLASE MJ1163"/>
    <property type="match status" value="1"/>
</dbReference>
<evidence type="ECO:0000313" key="2">
    <source>
        <dbReference type="Proteomes" id="UP000248783"/>
    </source>
</evidence>
<dbReference type="GO" id="GO:0016787">
    <property type="term" value="F:hydrolase activity"/>
    <property type="evidence" value="ECO:0007669"/>
    <property type="project" value="UniProtKB-KW"/>
</dbReference>
<dbReference type="EMBL" id="QKWH01000007">
    <property type="protein sequence ID" value="PZR52788.1"/>
    <property type="molecule type" value="Genomic_DNA"/>
</dbReference>
<proteinExistence type="predicted"/>
<accession>A0A2W5XSG6</accession>
<evidence type="ECO:0000313" key="1">
    <source>
        <dbReference type="EMBL" id="PZR52788.1"/>
    </source>
</evidence>
<reference evidence="1 2" key="1">
    <citation type="submission" date="2018-06" db="EMBL/GenBank/DDBJ databases">
        <title>Whole genome sequencing of a novel hydrocarbon degrading bacterial strain, PW21 isolated from oil contaminated produced water sample.</title>
        <authorList>
            <person name="Nagkirti P."/>
            <person name="Shaikh A."/>
            <person name="Gowdaman V."/>
            <person name="Engineer A.E."/>
            <person name="Dagar S."/>
            <person name="Dhakephalkar P.K."/>
        </authorList>
    </citation>
    <scope>NUCLEOTIDE SEQUENCE [LARGE SCALE GENOMIC DNA]</scope>
    <source>
        <strain evidence="1 2">PW21</strain>
    </source>
</reference>
<dbReference type="RefSeq" id="WP_111251209.1">
    <property type="nucleotide sequence ID" value="NZ_QKWH01000007.1"/>
</dbReference>
<dbReference type="PANTHER" id="PTHR43546">
    <property type="entry name" value="UPF0173 METAL-DEPENDENT HYDROLASE MJ1163-RELATED"/>
    <property type="match status" value="1"/>
</dbReference>
<keyword evidence="2" id="KW-1185">Reference proteome</keyword>